<evidence type="ECO:0000259" key="2">
    <source>
        <dbReference type="PROSITE" id="PS50157"/>
    </source>
</evidence>
<feature type="domain" description="C2H2-type" evidence="2">
    <location>
        <begin position="28"/>
        <end position="61"/>
    </location>
</feature>
<dbReference type="GO" id="GO:0008270">
    <property type="term" value="F:zinc ion binding"/>
    <property type="evidence" value="ECO:0007669"/>
    <property type="project" value="UniProtKB-KW"/>
</dbReference>
<evidence type="ECO:0000313" key="4">
    <source>
        <dbReference type="Proteomes" id="UP000007819"/>
    </source>
</evidence>
<keyword evidence="1" id="KW-0479">Metal-binding</keyword>
<dbReference type="KEGG" id="api:107885036"/>
<name>A0A8R2H8V4_ACYPI</name>
<evidence type="ECO:0000313" key="3">
    <source>
        <dbReference type="EnsemblMetazoa" id="XP_016663862.1"/>
    </source>
</evidence>
<keyword evidence="1" id="KW-0862">Zinc</keyword>
<dbReference type="InterPro" id="IPR013087">
    <property type="entry name" value="Znf_C2H2_type"/>
</dbReference>
<dbReference type="Proteomes" id="UP000007819">
    <property type="component" value="Chromosome A1"/>
</dbReference>
<keyword evidence="1" id="KW-0863">Zinc-finger</keyword>
<accession>A0A8R2H8V4</accession>
<dbReference type="PROSITE" id="PS00028">
    <property type="entry name" value="ZINC_FINGER_C2H2_1"/>
    <property type="match status" value="1"/>
</dbReference>
<dbReference type="SMART" id="SM00355">
    <property type="entry name" value="ZnF_C2H2"/>
    <property type="match status" value="2"/>
</dbReference>
<reference evidence="3" key="2">
    <citation type="submission" date="2022-06" db="UniProtKB">
        <authorList>
            <consortium name="EnsemblMetazoa"/>
        </authorList>
    </citation>
    <scope>IDENTIFICATION</scope>
</reference>
<evidence type="ECO:0000256" key="1">
    <source>
        <dbReference type="PROSITE-ProRule" id="PRU00042"/>
    </source>
</evidence>
<dbReference type="InterPro" id="IPR036236">
    <property type="entry name" value="Znf_C2H2_sf"/>
</dbReference>
<dbReference type="AlphaFoldDB" id="A0A8R2H8V4"/>
<feature type="domain" description="C2H2-type" evidence="2">
    <location>
        <begin position="2"/>
        <end position="24"/>
    </location>
</feature>
<proteinExistence type="predicted"/>
<sequence length="138" mass="16092">MFKCDHCTSELSTKRNLTTHRKKHLKLLKCDQCTSEFMAKRNLTTHRKRTRVFVSHVQNAPLHSVTSQTSKKHLKNFHGIVQAPIQQRNIRITPNTIILGYARAWKYSDHAAYNRSRYSGWPVTKYHGKRFSSGTNPK</sequence>
<dbReference type="PROSITE" id="PS50157">
    <property type="entry name" value="ZINC_FINGER_C2H2_2"/>
    <property type="match status" value="2"/>
</dbReference>
<keyword evidence="4" id="KW-1185">Reference proteome</keyword>
<organism evidence="3 4">
    <name type="scientific">Acyrthosiphon pisum</name>
    <name type="common">Pea aphid</name>
    <dbReference type="NCBI Taxonomy" id="7029"/>
    <lineage>
        <taxon>Eukaryota</taxon>
        <taxon>Metazoa</taxon>
        <taxon>Ecdysozoa</taxon>
        <taxon>Arthropoda</taxon>
        <taxon>Hexapoda</taxon>
        <taxon>Insecta</taxon>
        <taxon>Pterygota</taxon>
        <taxon>Neoptera</taxon>
        <taxon>Paraneoptera</taxon>
        <taxon>Hemiptera</taxon>
        <taxon>Sternorrhyncha</taxon>
        <taxon>Aphidomorpha</taxon>
        <taxon>Aphidoidea</taxon>
        <taxon>Aphididae</taxon>
        <taxon>Macrosiphini</taxon>
        <taxon>Acyrthosiphon</taxon>
    </lineage>
</organism>
<dbReference type="Gene3D" id="3.30.160.60">
    <property type="entry name" value="Classic Zinc Finger"/>
    <property type="match status" value="1"/>
</dbReference>
<dbReference type="GeneID" id="107885036"/>
<protein>
    <recommendedName>
        <fullName evidence="2">C2H2-type domain-containing protein</fullName>
    </recommendedName>
</protein>
<dbReference type="EnsemblMetazoa" id="XM_016808373.2">
    <property type="protein sequence ID" value="XP_016663862.1"/>
    <property type="gene ID" value="LOC107885036"/>
</dbReference>
<reference evidence="4" key="1">
    <citation type="submission" date="2010-06" db="EMBL/GenBank/DDBJ databases">
        <authorList>
            <person name="Jiang H."/>
            <person name="Abraham K."/>
            <person name="Ali S."/>
            <person name="Alsbrooks S.L."/>
            <person name="Anim B.N."/>
            <person name="Anosike U.S."/>
            <person name="Attaway T."/>
            <person name="Bandaranaike D.P."/>
            <person name="Battles P.K."/>
            <person name="Bell S.N."/>
            <person name="Bell A.V."/>
            <person name="Beltran B."/>
            <person name="Bickham C."/>
            <person name="Bustamante Y."/>
            <person name="Caleb T."/>
            <person name="Canada A."/>
            <person name="Cardenas V."/>
            <person name="Carter K."/>
            <person name="Chacko J."/>
            <person name="Chandrabose M.N."/>
            <person name="Chavez D."/>
            <person name="Chavez A."/>
            <person name="Chen L."/>
            <person name="Chu H.-S."/>
            <person name="Claassen K.J."/>
            <person name="Cockrell R."/>
            <person name="Collins M."/>
            <person name="Cooper J.A."/>
            <person name="Cree A."/>
            <person name="Curry S.M."/>
            <person name="Da Y."/>
            <person name="Dao M.D."/>
            <person name="Das B."/>
            <person name="Davila M.-L."/>
            <person name="Davy-Carroll L."/>
            <person name="Denson S."/>
            <person name="Dinh H."/>
            <person name="Ebong V.E."/>
            <person name="Edwards J.R."/>
            <person name="Egan A."/>
            <person name="El-Daye J."/>
            <person name="Escobedo L."/>
            <person name="Fernandez S."/>
            <person name="Fernando P.R."/>
            <person name="Flagg N."/>
            <person name="Forbes L.D."/>
            <person name="Fowler R.G."/>
            <person name="Fu Q."/>
            <person name="Gabisi R.A."/>
            <person name="Ganer J."/>
            <person name="Garbino Pronczuk A."/>
            <person name="Garcia R.M."/>
            <person name="Garner T."/>
            <person name="Garrett T.E."/>
            <person name="Gonzalez D.A."/>
            <person name="Hamid H."/>
            <person name="Hawkins E.S."/>
            <person name="Hirani K."/>
            <person name="Hogues M.E."/>
            <person name="Hollins B."/>
            <person name="Hsiao C.-H."/>
            <person name="Jabil R."/>
            <person name="James M.L."/>
            <person name="Jhangiani S.N."/>
            <person name="Johnson B."/>
            <person name="Johnson Q."/>
            <person name="Joshi V."/>
            <person name="Kalu J.B."/>
            <person name="Kam C."/>
            <person name="Kashfia A."/>
            <person name="Keebler J."/>
            <person name="Kisamo H."/>
            <person name="Kovar C.L."/>
            <person name="Lago L.A."/>
            <person name="Lai C.-Y."/>
            <person name="Laidlaw J."/>
            <person name="Lara F."/>
            <person name="Le T.-K."/>
            <person name="Lee S.L."/>
            <person name="Legall F.H."/>
            <person name="Lemon S.J."/>
            <person name="Lewis L.R."/>
            <person name="Li B."/>
            <person name="Liu Y."/>
            <person name="Liu Y.-S."/>
            <person name="Lopez J."/>
            <person name="Lozado R.J."/>
            <person name="Lu J."/>
            <person name="Madu R.C."/>
            <person name="Maheshwari M."/>
            <person name="Maheshwari R."/>
            <person name="Malloy K."/>
            <person name="Martinez E."/>
            <person name="Mathew T."/>
            <person name="Mercado I.C."/>
            <person name="Mercado C."/>
            <person name="Meyer B."/>
            <person name="Montgomery K."/>
            <person name="Morgan M.B."/>
            <person name="Munidasa M."/>
            <person name="Nazareth L.V."/>
            <person name="Nelson J."/>
            <person name="Ng B.M."/>
            <person name="Nguyen N.B."/>
            <person name="Nguyen P.Q."/>
            <person name="Nguyen T."/>
            <person name="Obregon M."/>
            <person name="Okwuonu G.O."/>
            <person name="Onwere C.G."/>
            <person name="Orozco G."/>
            <person name="Parra A."/>
            <person name="Patel S."/>
            <person name="Patil S."/>
            <person name="Perez A."/>
            <person name="Perez Y."/>
            <person name="Pham C."/>
            <person name="Primus E.L."/>
            <person name="Pu L.-L."/>
            <person name="Puazo M."/>
            <person name="Qin X."/>
            <person name="Quiroz J.B."/>
            <person name="Reese J."/>
            <person name="Richards S."/>
            <person name="Rives C.M."/>
            <person name="Robberts R."/>
            <person name="Ruiz S.J."/>
            <person name="Ruiz M.J."/>
            <person name="Santibanez J."/>
            <person name="Schneider B.W."/>
            <person name="Sisson I."/>
            <person name="Smith M."/>
            <person name="Sodergren E."/>
            <person name="Song X.-Z."/>
            <person name="Song B.B."/>
            <person name="Summersgill H."/>
            <person name="Thelus R."/>
            <person name="Thornton R.D."/>
            <person name="Trejos Z.Y."/>
            <person name="Usmani K."/>
            <person name="Vattathil S."/>
            <person name="Villasana D."/>
            <person name="Walker D.L."/>
            <person name="Wang S."/>
            <person name="Wang K."/>
            <person name="White C.S."/>
            <person name="Williams A.C."/>
            <person name="Williamson J."/>
            <person name="Wilson K."/>
            <person name="Woghiren I.O."/>
            <person name="Woodworth J.R."/>
            <person name="Worley K.C."/>
            <person name="Wright R.A."/>
            <person name="Wu W."/>
            <person name="Young L."/>
            <person name="Zhang L."/>
            <person name="Zhang J."/>
            <person name="Zhu Y."/>
            <person name="Muzny D.M."/>
            <person name="Weinstock G."/>
            <person name="Gibbs R.A."/>
        </authorList>
    </citation>
    <scope>NUCLEOTIDE SEQUENCE [LARGE SCALE GENOMIC DNA]</scope>
    <source>
        <strain evidence="4">LSR1</strain>
    </source>
</reference>
<dbReference type="RefSeq" id="XP_016663862.1">
    <property type="nucleotide sequence ID" value="XM_016808373.1"/>
</dbReference>
<dbReference type="SUPFAM" id="SSF57667">
    <property type="entry name" value="beta-beta-alpha zinc fingers"/>
    <property type="match status" value="1"/>
</dbReference>